<dbReference type="InterPro" id="IPR027379">
    <property type="entry name" value="CLS_N"/>
</dbReference>
<evidence type="ECO:0000256" key="7">
    <source>
        <dbReference type="ARBA" id="ARBA00022989"/>
    </source>
</evidence>
<evidence type="ECO:0000313" key="17">
    <source>
        <dbReference type="Proteomes" id="UP000433575"/>
    </source>
</evidence>
<evidence type="ECO:0000313" key="18">
    <source>
        <dbReference type="Proteomes" id="UP000480929"/>
    </source>
</evidence>
<dbReference type="EMBL" id="WKPJ01000056">
    <property type="protein sequence ID" value="MSA91379.1"/>
    <property type="molecule type" value="Genomic_DNA"/>
</dbReference>
<dbReference type="RefSeq" id="WP_154240663.1">
    <property type="nucleotide sequence ID" value="NZ_WKPI01000060.1"/>
</dbReference>
<evidence type="ECO:0000256" key="10">
    <source>
        <dbReference type="ARBA" id="ARBA00023209"/>
    </source>
</evidence>
<name>A0A6N7SC82_9FIRM</name>
<dbReference type="Proteomes" id="UP000433575">
    <property type="component" value="Unassembled WGS sequence"/>
</dbReference>
<dbReference type="AlphaFoldDB" id="A0A6N7SC82"/>
<dbReference type="InterPro" id="IPR025202">
    <property type="entry name" value="PLD-like_dom"/>
</dbReference>
<evidence type="ECO:0000256" key="5">
    <source>
        <dbReference type="ARBA" id="ARBA00022692"/>
    </source>
</evidence>
<keyword evidence="18" id="KW-1185">Reference proteome</keyword>
<keyword evidence="10" id="KW-0594">Phospholipid biosynthesis</keyword>
<feature type="transmembrane region" description="Helical" evidence="13">
    <location>
        <begin position="12"/>
        <end position="32"/>
    </location>
</feature>
<dbReference type="EC" id="2.7.8.-" evidence="12"/>
<gene>
    <name evidence="15" type="primary">cls</name>
    <name evidence="16" type="ORF">GKD88_18800</name>
    <name evidence="15" type="ORF">GKE08_18845</name>
</gene>
<dbReference type="SMART" id="SM00155">
    <property type="entry name" value="PLDc"/>
    <property type="match status" value="2"/>
</dbReference>
<sequence length="510" mass="58887">MIRKLLHFLTSRLIVTGILIALQAILFFVIILKMSNYFIYFYAFCVLLSLFLLIYLVNNDGSPSLKIPWIILMLVLPILGGIAYVCFGRTPVRKKEKDCMIELVKRSQSALSQLPDASDLLKQEAPLYAGQSHYIEWANQRKPYTHTDCEYLPLGEVMFKRLCEELNKAQEYIFMEFFIVEEGTMWNTLLKILGEKVKAGVEVRMMYDDLGCIMTLPDHYDQKLEAMGIKTVVFNRFTAHLTVSHNNRDHRKITVIDGNVGFNGGINLADEYINAYAKHGHWKDSAVMLQGEGVVNLTMMFLEAWNFYRDEDPDFSRYLPQPKDRQACGYVQSFCDIPLDHEMTGESVYMNILNQAQDYVWITSPYLIIDHELLTALMMAAKRGVDVRLITPHIPDKWYVHLITQSYYPSLVEAGVKIYEYTPGFIHAKTFVSDDQVGVVGTINLDYRSLVHHYECATWMLKTKAVTQLRDDFLKTQAVSQHITMADCRKFQPLLKRWIVNVIKLFAPLM</sequence>
<evidence type="ECO:0000256" key="1">
    <source>
        <dbReference type="ARBA" id="ARBA00004651"/>
    </source>
</evidence>
<evidence type="ECO:0000256" key="11">
    <source>
        <dbReference type="ARBA" id="ARBA00023264"/>
    </source>
</evidence>
<dbReference type="InterPro" id="IPR022924">
    <property type="entry name" value="Cardiolipin_synthase"/>
</dbReference>
<dbReference type="Pfam" id="PF13091">
    <property type="entry name" value="PLDc_2"/>
    <property type="match status" value="2"/>
</dbReference>
<comment type="subcellular location">
    <subcellularLocation>
        <location evidence="1">Cell membrane</location>
        <topology evidence="1">Multi-pass membrane protein</topology>
    </subcellularLocation>
</comment>
<keyword evidence="4" id="KW-0808">Transferase</keyword>
<evidence type="ECO:0000256" key="13">
    <source>
        <dbReference type="SAM" id="Phobius"/>
    </source>
</evidence>
<dbReference type="NCBIfam" id="TIGR04265">
    <property type="entry name" value="bac_cardiolipin"/>
    <property type="match status" value="1"/>
</dbReference>
<reference evidence="17 18" key="1">
    <citation type="journal article" date="2019" name="Nat. Med.">
        <title>A library of human gut bacterial isolates paired with longitudinal multiomics data enables mechanistic microbiome research.</title>
        <authorList>
            <person name="Poyet M."/>
            <person name="Groussin M."/>
            <person name="Gibbons S.M."/>
            <person name="Avila-Pacheco J."/>
            <person name="Jiang X."/>
            <person name="Kearney S.M."/>
            <person name="Perrotta A.R."/>
            <person name="Berdy B."/>
            <person name="Zhao S."/>
            <person name="Lieberman T.D."/>
            <person name="Swanson P.K."/>
            <person name="Smith M."/>
            <person name="Roesemann S."/>
            <person name="Alexander J.E."/>
            <person name="Rich S.A."/>
            <person name="Livny J."/>
            <person name="Vlamakis H."/>
            <person name="Clish C."/>
            <person name="Bullock K."/>
            <person name="Deik A."/>
            <person name="Scott J."/>
            <person name="Pierce K.A."/>
            <person name="Xavier R.J."/>
            <person name="Alm E.J."/>
        </authorList>
    </citation>
    <scope>NUCLEOTIDE SEQUENCE [LARGE SCALE GENOMIC DNA]</scope>
    <source>
        <strain evidence="15 17">BIOML-A4</strain>
        <strain evidence="16 18">BIOML-A5</strain>
    </source>
</reference>
<feature type="domain" description="PLD phosphodiesterase" evidence="14">
    <location>
        <begin position="422"/>
        <end position="449"/>
    </location>
</feature>
<dbReference type="EMBL" id="WKPI01000060">
    <property type="protein sequence ID" value="MSC35165.1"/>
    <property type="molecule type" value="Genomic_DNA"/>
</dbReference>
<dbReference type="PROSITE" id="PS50035">
    <property type="entry name" value="PLD"/>
    <property type="match status" value="2"/>
</dbReference>
<dbReference type="CDD" id="cd09154">
    <property type="entry name" value="PLDc_SMU_988_like_1"/>
    <property type="match status" value="1"/>
</dbReference>
<keyword evidence="7 13" id="KW-1133">Transmembrane helix</keyword>
<evidence type="ECO:0000259" key="14">
    <source>
        <dbReference type="PROSITE" id="PS50035"/>
    </source>
</evidence>
<evidence type="ECO:0000256" key="12">
    <source>
        <dbReference type="NCBIfam" id="TIGR04265"/>
    </source>
</evidence>
<proteinExistence type="predicted"/>
<dbReference type="GO" id="GO:0032049">
    <property type="term" value="P:cardiolipin biosynthetic process"/>
    <property type="evidence" value="ECO:0007669"/>
    <property type="project" value="UniProtKB-UniRule"/>
</dbReference>
<evidence type="ECO:0000313" key="16">
    <source>
        <dbReference type="EMBL" id="MSC35165.1"/>
    </source>
</evidence>
<dbReference type="PANTHER" id="PTHR21248">
    <property type="entry name" value="CARDIOLIPIN SYNTHASE"/>
    <property type="match status" value="1"/>
</dbReference>
<dbReference type="CDD" id="cd09160">
    <property type="entry name" value="PLDc_SMU_988_like_2"/>
    <property type="match status" value="1"/>
</dbReference>
<dbReference type="Proteomes" id="UP000480929">
    <property type="component" value="Unassembled WGS sequence"/>
</dbReference>
<dbReference type="PANTHER" id="PTHR21248:SF22">
    <property type="entry name" value="PHOSPHOLIPASE D"/>
    <property type="match status" value="1"/>
</dbReference>
<keyword evidence="3" id="KW-0444">Lipid biosynthesis</keyword>
<dbReference type="SUPFAM" id="SSF56024">
    <property type="entry name" value="Phospholipase D/nuclease"/>
    <property type="match status" value="2"/>
</dbReference>
<keyword evidence="2" id="KW-1003">Cell membrane</keyword>
<comment type="caution">
    <text evidence="15">The sequence shown here is derived from an EMBL/GenBank/DDBJ whole genome shotgun (WGS) entry which is preliminary data.</text>
</comment>
<evidence type="ECO:0000256" key="4">
    <source>
        <dbReference type="ARBA" id="ARBA00022679"/>
    </source>
</evidence>
<dbReference type="OrthoDB" id="9762009at2"/>
<evidence type="ECO:0000256" key="6">
    <source>
        <dbReference type="ARBA" id="ARBA00022737"/>
    </source>
</evidence>
<dbReference type="Gene3D" id="3.30.870.10">
    <property type="entry name" value="Endonuclease Chain A"/>
    <property type="match status" value="2"/>
</dbReference>
<evidence type="ECO:0000256" key="8">
    <source>
        <dbReference type="ARBA" id="ARBA00023098"/>
    </source>
</evidence>
<evidence type="ECO:0000313" key="15">
    <source>
        <dbReference type="EMBL" id="MSA91379.1"/>
    </source>
</evidence>
<accession>A0A6N7SC82</accession>
<dbReference type="InterPro" id="IPR001736">
    <property type="entry name" value="PLipase_D/transphosphatidylase"/>
</dbReference>
<evidence type="ECO:0000256" key="2">
    <source>
        <dbReference type="ARBA" id="ARBA00022475"/>
    </source>
</evidence>
<keyword evidence="11" id="KW-1208">Phospholipid metabolism</keyword>
<evidence type="ECO:0000256" key="9">
    <source>
        <dbReference type="ARBA" id="ARBA00023136"/>
    </source>
</evidence>
<dbReference type="GO" id="GO:0005886">
    <property type="term" value="C:plasma membrane"/>
    <property type="evidence" value="ECO:0007669"/>
    <property type="project" value="UniProtKB-SubCell"/>
</dbReference>
<feature type="transmembrane region" description="Helical" evidence="13">
    <location>
        <begin position="69"/>
        <end position="87"/>
    </location>
</feature>
<keyword evidence="5 13" id="KW-0812">Transmembrane</keyword>
<keyword evidence="8" id="KW-0443">Lipid metabolism</keyword>
<keyword evidence="9 13" id="KW-0472">Membrane</keyword>
<feature type="transmembrane region" description="Helical" evidence="13">
    <location>
        <begin position="39"/>
        <end position="57"/>
    </location>
</feature>
<dbReference type="Pfam" id="PF13396">
    <property type="entry name" value="PLDc_N"/>
    <property type="match status" value="1"/>
</dbReference>
<dbReference type="GO" id="GO:0008808">
    <property type="term" value="F:cardiolipin synthase activity"/>
    <property type="evidence" value="ECO:0007669"/>
    <property type="project" value="UniProtKB-UniRule"/>
</dbReference>
<protein>
    <recommendedName>
        <fullName evidence="12">Cardiolipin synthase</fullName>
        <ecNumber evidence="12">2.7.8.-</ecNumber>
    </recommendedName>
</protein>
<organism evidence="15 17">
    <name type="scientific">Holdemania massiliensis</name>
    <dbReference type="NCBI Taxonomy" id="1468449"/>
    <lineage>
        <taxon>Bacteria</taxon>
        <taxon>Bacillati</taxon>
        <taxon>Bacillota</taxon>
        <taxon>Erysipelotrichia</taxon>
        <taxon>Erysipelotrichales</taxon>
        <taxon>Erysipelotrichaceae</taxon>
        <taxon>Holdemania</taxon>
    </lineage>
</organism>
<keyword evidence="6" id="KW-0677">Repeat</keyword>
<feature type="domain" description="PLD phosphodiesterase" evidence="14">
    <location>
        <begin position="245"/>
        <end position="272"/>
    </location>
</feature>
<evidence type="ECO:0000256" key="3">
    <source>
        <dbReference type="ARBA" id="ARBA00022516"/>
    </source>
</evidence>